<protein>
    <submittedName>
        <fullName evidence="1">Uncharacterized protein</fullName>
    </submittedName>
</protein>
<evidence type="ECO:0000313" key="1">
    <source>
        <dbReference type="EMBL" id="GLQ16768.1"/>
    </source>
</evidence>
<reference evidence="1" key="1">
    <citation type="journal article" date="2014" name="Int. J. Syst. Evol. Microbiol.">
        <title>Complete genome of a new Firmicutes species belonging to the dominant human colonic microbiota ('Ruminococcus bicirculans') reveals two chromosomes and a selective capacity to utilize plant glucans.</title>
        <authorList>
            <consortium name="NISC Comparative Sequencing Program"/>
            <person name="Wegmann U."/>
            <person name="Louis P."/>
            <person name="Goesmann A."/>
            <person name="Henrissat B."/>
            <person name="Duncan S.H."/>
            <person name="Flint H.J."/>
        </authorList>
    </citation>
    <scope>NUCLEOTIDE SEQUENCE</scope>
    <source>
        <strain evidence="1">NBRC 107169</strain>
    </source>
</reference>
<dbReference type="Pfam" id="PF19531">
    <property type="entry name" value="DUF6058"/>
    <property type="match status" value="1"/>
</dbReference>
<dbReference type="RefSeq" id="WP_284362498.1">
    <property type="nucleotide sequence ID" value="NZ_BSNI01000002.1"/>
</dbReference>
<gene>
    <name evidence="1" type="ORF">GCM10007879_10170</name>
</gene>
<organism evidence="1 2">
    <name type="scientific">Maritalea porphyrae</name>
    <dbReference type="NCBI Taxonomy" id="880732"/>
    <lineage>
        <taxon>Bacteria</taxon>
        <taxon>Pseudomonadati</taxon>
        <taxon>Pseudomonadota</taxon>
        <taxon>Alphaproteobacteria</taxon>
        <taxon>Hyphomicrobiales</taxon>
        <taxon>Devosiaceae</taxon>
        <taxon>Maritalea</taxon>
    </lineage>
</organism>
<proteinExistence type="predicted"/>
<accession>A0ABQ5UNH0</accession>
<keyword evidence="2" id="KW-1185">Reference proteome</keyword>
<comment type="caution">
    <text evidence="1">The sequence shown here is derived from an EMBL/GenBank/DDBJ whole genome shotgun (WGS) entry which is preliminary data.</text>
</comment>
<evidence type="ECO:0000313" key="2">
    <source>
        <dbReference type="Proteomes" id="UP001161405"/>
    </source>
</evidence>
<sequence length="216" mass="24717">MLSYLFENFDERAKIVAKLEDKANLFEQYIANRCAPNPSYVVSTQQRCASYFGIHNDEAVLQFFSKGQLKWIAQLQQENVAEEQAAKALFLQIFREARHKLEQSELSAVAHQLQLVMPQLTDHMLNATWQHFLEGTYGVCTKDGLPDTVAKKQVLVTLIDSFIARNASVRLDGIPRSYLSQLVDALDGVEPQFAPHERQRSSRQRCINEVRLNYLS</sequence>
<dbReference type="EMBL" id="BSNI01000002">
    <property type="protein sequence ID" value="GLQ16768.1"/>
    <property type="molecule type" value="Genomic_DNA"/>
</dbReference>
<dbReference type="InterPro" id="IPR045694">
    <property type="entry name" value="DUF6058"/>
</dbReference>
<reference evidence="1" key="2">
    <citation type="submission" date="2023-01" db="EMBL/GenBank/DDBJ databases">
        <title>Draft genome sequence of Maritalea porphyrae strain NBRC 107169.</title>
        <authorList>
            <person name="Sun Q."/>
            <person name="Mori K."/>
        </authorList>
    </citation>
    <scope>NUCLEOTIDE SEQUENCE</scope>
    <source>
        <strain evidence="1">NBRC 107169</strain>
    </source>
</reference>
<dbReference type="Proteomes" id="UP001161405">
    <property type="component" value="Unassembled WGS sequence"/>
</dbReference>
<name>A0ABQ5UNH0_9HYPH</name>